<protein>
    <submittedName>
        <fullName evidence="2">Uncharacterized protein</fullName>
    </submittedName>
</protein>
<dbReference type="Proteomes" id="UP001497516">
    <property type="component" value="Chromosome 1"/>
</dbReference>
<accession>A0AAV2CI20</accession>
<organism evidence="2 3">
    <name type="scientific">Linum trigynum</name>
    <dbReference type="NCBI Taxonomy" id="586398"/>
    <lineage>
        <taxon>Eukaryota</taxon>
        <taxon>Viridiplantae</taxon>
        <taxon>Streptophyta</taxon>
        <taxon>Embryophyta</taxon>
        <taxon>Tracheophyta</taxon>
        <taxon>Spermatophyta</taxon>
        <taxon>Magnoliopsida</taxon>
        <taxon>eudicotyledons</taxon>
        <taxon>Gunneridae</taxon>
        <taxon>Pentapetalae</taxon>
        <taxon>rosids</taxon>
        <taxon>fabids</taxon>
        <taxon>Malpighiales</taxon>
        <taxon>Linaceae</taxon>
        <taxon>Linum</taxon>
    </lineage>
</organism>
<evidence type="ECO:0000256" key="1">
    <source>
        <dbReference type="SAM" id="MobiDB-lite"/>
    </source>
</evidence>
<gene>
    <name evidence="2" type="ORF">LTRI10_LOCUS3360</name>
</gene>
<reference evidence="2 3" key="1">
    <citation type="submission" date="2024-04" db="EMBL/GenBank/DDBJ databases">
        <authorList>
            <person name="Fracassetti M."/>
        </authorList>
    </citation>
    <scope>NUCLEOTIDE SEQUENCE [LARGE SCALE GENOMIC DNA]</scope>
</reference>
<feature type="compositionally biased region" description="Low complexity" evidence="1">
    <location>
        <begin position="1"/>
        <end position="20"/>
    </location>
</feature>
<sequence>MPGGNSDANLSASTSSGSSPARRKSLAGHATVATPLGGAAATATAAATTTTAALVVPSTASLINLESSETISDPITAAAQGMLNLNALSPFSMSD</sequence>
<keyword evidence="3" id="KW-1185">Reference proteome</keyword>
<evidence type="ECO:0000313" key="2">
    <source>
        <dbReference type="EMBL" id="CAL1355607.1"/>
    </source>
</evidence>
<evidence type="ECO:0000313" key="3">
    <source>
        <dbReference type="Proteomes" id="UP001497516"/>
    </source>
</evidence>
<dbReference type="AlphaFoldDB" id="A0AAV2CI20"/>
<dbReference type="EMBL" id="OZ034813">
    <property type="protein sequence ID" value="CAL1355607.1"/>
    <property type="molecule type" value="Genomic_DNA"/>
</dbReference>
<feature type="region of interest" description="Disordered" evidence="1">
    <location>
        <begin position="1"/>
        <end position="28"/>
    </location>
</feature>
<proteinExistence type="predicted"/>
<name>A0AAV2CI20_9ROSI</name>